<dbReference type="Proteomes" id="UP001283361">
    <property type="component" value="Unassembled WGS sequence"/>
</dbReference>
<evidence type="ECO:0000313" key="2">
    <source>
        <dbReference type="EMBL" id="KAK3799680.1"/>
    </source>
</evidence>
<organism evidence="2 3">
    <name type="scientific">Elysia crispata</name>
    <name type="common">lettuce slug</name>
    <dbReference type="NCBI Taxonomy" id="231223"/>
    <lineage>
        <taxon>Eukaryota</taxon>
        <taxon>Metazoa</taxon>
        <taxon>Spiralia</taxon>
        <taxon>Lophotrochozoa</taxon>
        <taxon>Mollusca</taxon>
        <taxon>Gastropoda</taxon>
        <taxon>Heterobranchia</taxon>
        <taxon>Euthyneura</taxon>
        <taxon>Panpulmonata</taxon>
        <taxon>Sacoglossa</taxon>
        <taxon>Placobranchoidea</taxon>
        <taxon>Plakobranchidae</taxon>
        <taxon>Elysia</taxon>
    </lineage>
</organism>
<gene>
    <name evidence="2" type="ORF">RRG08_020415</name>
</gene>
<accession>A0AAE1EAM6</accession>
<proteinExistence type="predicted"/>
<protein>
    <submittedName>
        <fullName evidence="2">Uncharacterized protein</fullName>
    </submittedName>
</protein>
<feature type="compositionally biased region" description="Polar residues" evidence="1">
    <location>
        <begin position="64"/>
        <end position="74"/>
    </location>
</feature>
<dbReference type="AlphaFoldDB" id="A0AAE1EAM6"/>
<sequence length="116" mass="13157">MSYLLHPSHHTRLSIHLAMRYLLHPITTHPSVNPSSHELPPPTITPHPSVNPSSYELPPPTITPHPSVNPTRPSNCPDARITKSFHDTPHTEFRSKQNTFFSSSLWESHFIETTEP</sequence>
<feature type="region of interest" description="Disordered" evidence="1">
    <location>
        <begin position="27"/>
        <end position="78"/>
    </location>
</feature>
<name>A0AAE1EAM6_9GAST</name>
<evidence type="ECO:0000256" key="1">
    <source>
        <dbReference type="SAM" id="MobiDB-lite"/>
    </source>
</evidence>
<reference evidence="2" key="1">
    <citation type="journal article" date="2023" name="G3 (Bethesda)">
        <title>A reference genome for the long-term kleptoplast-retaining sea slug Elysia crispata morphotype clarki.</title>
        <authorList>
            <person name="Eastman K.E."/>
            <person name="Pendleton A.L."/>
            <person name="Shaikh M.A."/>
            <person name="Suttiyut T."/>
            <person name="Ogas R."/>
            <person name="Tomko P."/>
            <person name="Gavelis G."/>
            <person name="Widhalm J.R."/>
            <person name="Wisecaver J.H."/>
        </authorList>
    </citation>
    <scope>NUCLEOTIDE SEQUENCE</scope>
    <source>
        <strain evidence="2">ECLA1</strain>
    </source>
</reference>
<comment type="caution">
    <text evidence="2">The sequence shown here is derived from an EMBL/GenBank/DDBJ whole genome shotgun (WGS) entry which is preliminary data.</text>
</comment>
<evidence type="ECO:0000313" key="3">
    <source>
        <dbReference type="Proteomes" id="UP001283361"/>
    </source>
</evidence>
<keyword evidence="3" id="KW-1185">Reference proteome</keyword>
<dbReference type="EMBL" id="JAWDGP010000544">
    <property type="protein sequence ID" value="KAK3799680.1"/>
    <property type="molecule type" value="Genomic_DNA"/>
</dbReference>